<dbReference type="InterPro" id="IPR003594">
    <property type="entry name" value="HATPase_dom"/>
</dbReference>
<proteinExistence type="predicted"/>
<evidence type="ECO:0000256" key="7">
    <source>
        <dbReference type="ARBA" id="ARBA00023012"/>
    </source>
</evidence>
<dbReference type="FunFam" id="3.30.565.10:FF:000006">
    <property type="entry name" value="Sensor histidine kinase WalK"/>
    <property type="match status" value="1"/>
</dbReference>
<dbReference type="EC" id="2.7.13.3" evidence="3"/>
<dbReference type="HOGENOM" id="CLU_000445_89_3_9"/>
<comment type="catalytic activity">
    <reaction evidence="1">
        <text>ATP + protein L-histidine = ADP + protein N-phospho-L-histidine.</text>
        <dbReference type="EC" id="2.7.13.3"/>
    </reaction>
</comment>
<dbReference type="KEGG" id="dru:Desru_0503"/>
<dbReference type="InterPro" id="IPR005467">
    <property type="entry name" value="His_kinase_dom"/>
</dbReference>
<evidence type="ECO:0000256" key="5">
    <source>
        <dbReference type="ARBA" id="ARBA00022679"/>
    </source>
</evidence>
<dbReference type="PANTHER" id="PTHR43711">
    <property type="entry name" value="TWO-COMPONENT HISTIDINE KINASE"/>
    <property type="match status" value="1"/>
</dbReference>
<keyword evidence="8" id="KW-0812">Transmembrane</keyword>
<dbReference type="SUPFAM" id="SSF55874">
    <property type="entry name" value="ATPase domain of HSP90 chaperone/DNA topoisomerase II/histidine kinase"/>
    <property type="match status" value="1"/>
</dbReference>
<gene>
    <name evidence="10" type="ordered locus">Desru_0503</name>
</gene>
<keyword evidence="8" id="KW-0472">Membrane</keyword>
<dbReference type="AlphaFoldDB" id="F6DS27"/>
<feature type="domain" description="Histidine kinase" evidence="9">
    <location>
        <begin position="198"/>
        <end position="412"/>
    </location>
</feature>
<dbReference type="InterPro" id="IPR036890">
    <property type="entry name" value="HATPase_C_sf"/>
</dbReference>
<keyword evidence="4" id="KW-0597">Phosphoprotein</keyword>
<evidence type="ECO:0000313" key="11">
    <source>
        <dbReference type="Proteomes" id="UP000009234"/>
    </source>
</evidence>
<dbReference type="eggNOG" id="COG2205">
    <property type="taxonomic scope" value="Bacteria"/>
</dbReference>
<dbReference type="EMBL" id="CP002780">
    <property type="protein sequence ID" value="AEG58789.1"/>
    <property type="molecule type" value="Genomic_DNA"/>
</dbReference>
<dbReference type="GO" id="GO:0005524">
    <property type="term" value="F:ATP binding"/>
    <property type="evidence" value="ECO:0007669"/>
    <property type="project" value="UniProtKB-KW"/>
</dbReference>
<dbReference type="InterPro" id="IPR004358">
    <property type="entry name" value="Sig_transdc_His_kin-like_C"/>
</dbReference>
<feature type="transmembrane region" description="Helical" evidence="8">
    <location>
        <begin position="107"/>
        <end position="131"/>
    </location>
</feature>
<dbReference type="GO" id="GO:0016020">
    <property type="term" value="C:membrane"/>
    <property type="evidence" value="ECO:0007669"/>
    <property type="project" value="UniProtKB-SubCell"/>
</dbReference>
<keyword evidence="10" id="KW-0547">Nucleotide-binding</keyword>
<dbReference type="GO" id="GO:0000155">
    <property type="term" value="F:phosphorelay sensor kinase activity"/>
    <property type="evidence" value="ECO:0007669"/>
    <property type="project" value="InterPro"/>
</dbReference>
<dbReference type="CDD" id="cd00075">
    <property type="entry name" value="HATPase"/>
    <property type="match status" value="1"/>
</dbReference>
<keyword evidence="10" id="KW-0067">ATP-binding</keyword>
<dbReference type="SUPFAM" id="SSF47384">
    <property type="entry name" value="Homodimeric domain of signal transducing histidine kinase"/>
    <property type="match status" value="1"/>
</dbReference>
<sequence>MKILANREANLLLLAMASILLLMMAFGQFTAIFISGDYKQNMVAHDHRLAGYLLEKGIEPSQIAKAFTVEKTGSQAQAGRALLQAAGYTSAAQTHLFPEVQAFQQKYTLVFFVFSLSFSFIILAVLLLFLLRQNQIIEKANEDIRAFMDGNTRIRLDDKSEGSLAQFFSMVNGMATSLTTHIDNEKHRRQFLKDTISDISHQLKTPLAALKMYNEIIQNEQAGNEVVDEFASKSERELTRMEVLIQNLLKLARLDAGTIKLEKENHQIKEFLEDTIKGFHTRAELENKEIRLVCSKNITMNFDEEWLLEAVSNIIKNALDHTKAKDKIEIHCAETSILTTITITDNGTGIHSEDIHHIFKRFYRSRFSKERQGIGIGLTLSKAIIEKHGGSITVESKPGKGTAFRLTFPKLTNL</sequence>
<dbReference type="OrthoDB" id="9773956at2"/>
<comment type="subcellular location">
    <subcellularLocation>
        <location evidence="2">Membrane</location>
    </subcellularLocation>
</comment>
<evidence type="ECO:0000256" key="8">
    <source>
        <dbReference type="SAM" id="Phobius"/>
    </source>
</evidence>
<evidence type="ECO:0000256" key="1">
    <source>
        <dbReference type="ARBA" id="ARBA00000085"/>
    </source>
</evidence>
<keyword evidence="11" id="KW-1185">Reference proteome</keyword>
<dbReference type="RefSeq" id="WP_013840564.1">
    <property type="nucleotide sequence ID" value="NC_015589.1"/>
</dbReference>
<reference evidence="11" key="1">
    <citation type="submission" date="2011-05" db="EMBL/GenBank/DDBJ databases">
        <title>Complete sequence of Desulfotomaculum ruminis DSM 2154.</title>
        <authorList>
            <person name="Lucas S."/>
            <person name="Copeland A."/>
            <person name="Lapidus A."/>
            <person name="Cheng J.-F."/>
            <person name="Goodwin L."/>
            <person name="Pitluck S."/>
            <person name="Lu M."/>
            <person name="Detter J.C."/>
            <person name="Han C."/>
            <person name="Tapia R."/>
            <person name="Land M."/>
            <person name="Hauser L."/>
            <person name="Kyrpides N."/>
            <person name="Ivanova N."/>
            <person name="Mikhailova N."/>
            <person name="Pagani I."/>
            <person name="Stams A.J.M."/>
            <person name="Plugge C.M."/>
            <person name="Muyzer G."/>
            <person name="Kuever J."/>
            <person name="Parshina S.N."/>
            <person name="Ivanova A.E."/>
            <person name="Nazina T.N."/>
            <person name="Brambilla E."/>
            <person name="Spring S."/>
            <person name="Klenk H.-P."/>
            <person name="Woyke T."/>
        </authorList>
    </citation>
    <scope>NUCLEOTIDE SEQUENCE [LARGE SCALE GENOMIC DNA]</scope>
    <source>
        <strain evidence="11">ATCC 23193 / DSM 2154 / NCIB 8452 / DL</strain>
    </source>
</reference>
<dbReference type="Gene3D" id="1.10.287.130">
    <property type="match status" value="1"/>
</dbReference>
<feature type="transmembrane region" description="Helical" evidence="8">
    <location>
        <begin position="12"/>
        <end position="34"/>
    </location>
</feature>
<dbReference type="PROSITE" id="PS50109">
    <property type="entry name" value="HIS_KIN"/>
    <property type="match status" value="1"/>
</dbReference>
<dbReference type="SMART" id="SM00387">
    <property type="entry name" value="HATPase_c"/>
    <property type="match status" value="1"/>
</dbReference>
<dbReference type="PRINTS" id="PR00344">
    <property type="entry name" value="BCTRLSENSOR"/>
</dbReference>
<keyword evidence="5" id="KW-0808">Transferase</keyword>
<evidence type="ECO:0000256" key="2">
    <source>
        <dbReference type="ARBA" id="ARBA00004370"/>
    </source>
</evidence>
<organism evidence="10 11">
    <name type="scientific">Desulforamulus ruminis (strain ATCC 23193 / DSM 2154 / NCIMB 8452 / DL)</name>
    <name type="common">Desulfotomaculum ruminis</name>
    <dbReference type="NCBI Taxonomy" id="696281"/>
    <lineage>
        <taxon>Bacteria</taxon>
        <taxon>Bacillati</taxon>
        <taxon>Bacillota</taxon>
        <taxon>Clostridia</taxon>
        <taxon>Eubacteriales</taxon>
        <taxon>Peptococcaceae</taxon>
        <taxon>Desulforamulus</taxon>
    </lineage>
</organism>
<evidence type="ECO:0000256" key="3">
    <source>
        <dbReference type="ARBA" id="ARBA00012438"/>
    </source>
</evidence>
<keyword evidence="6" id="KW-0418">Kinase</keyword>
<dbReference type="InterPro" id="IPR036097">
    <property type="entry name" value="HisK_dim/P_sf"/>
</dbReference>
<evidence type="ECO:0000259" key="9">
    <source>
        <dbReference type="PROSITE" id="PS50109"/>
    </source>
</evidence>
<accession>F6DS27</accession>
<evidence type="ECO:0000256" key="6">
    <source>
        <dbReference type="ARBA" id="ARBA00022777"/>
    </source>
</evidence>
<keyword evidence="7" id="KW-0902">Two-component regulatory system</keyword>
<dbReference type="Proteomes" id="UP000009234">
    <property type="component" value="Chromosome"/>
</dbReference>
<dbReference type="SMART" id="SM00388">
    <property type="entry name" value="HisKA"/>
    <property type="match status" value="1"/>
</dbReference>
<dbReference type="CDD" id="cd00082">
    <property type="entry name" value="HisKA"/>
    <property type="match status" value="1"/>
</dbReference>
<dbReference type="InterPro" id="IPR003661">
    <property type="entry name" value="HisK_dim/P_dom"/>
</dbReference>
<reference evidence="10 11" key="2">
    <citation type="journal article" date="2012" name="Stand. Genomic Sci.">
        <title>Complete genome sequence of the sulfate-reducing firmicute Desulfotomaculum ruminis type strain (DL(T)).</title>
        <authorList>
            <person name="Spring S."/>
            <person name="Visser M."/>
            <person name="Lu M."/>
            <person name="Copeland A."/>
            <person name="Lapidus A."/>
            <person name="Lucas S."/>
            <person name="Cheng J.F."/>
            <person name="Han C."/>
            <person name="Tapia R."/>
            <person name="Goodwin L.A."/>
            <person name="Pitluck S."/>
            <person name="Ivanova N."/>
            <person name="Land M."/>
            <person name="Hauser L."/>
            <person name="Larimer F."/>
            <person name="Rohde M."/>
            <person name="Goker M."/>
            <person name="Detter J.C."/>
            <person name="Kyrpides N.C."/>
            <person name="Woyke T."/>
            <person name="Schaap P.J."/>
            <person name="Plugge C.M."/>
            <person name="Muyzer G."/>
            <person name="Kuever J."/>
            <person name="Pereira I.A."/>
            <person name="Parshina S.N."/>
            <person name="Bernier-Latmani R."/>
            <person name="Stams A.J."/>
            <person name="Klenk H.P."/>
        </authorList>
    </citation>
    <scope>NUCLEOTIDE SEQUENCE [LARGE SCALE GENOMIC DNA]</scope>
    <source>
        <strain evidence="11">ATCC 23193 / DSM 2154 / NCIB 8452 / DL</strain>
    </source>
</reference>
<name>F6DS27_DESRL</name>
<dbReference type="STRING" id="696281.Desru_0503"/>
<dbReference type="PANTHER" id="PTHR43711:SF26">
    <property type="entry name" value="SENSOR HISTIDINE KINASE RCSC"/>
    <property type="match status" value="1"/>
</dbReference>
<evidence type="ECO:0000313" key="10">
    <source>
        <dbReference type="EMBL" id="AEG58789.1"/>
    </source>
</evidence>
<dbReference type="InterPro" id="IPR050736">
    <property type="entry name" value="Sensor_HK_Regulatory"/>
</dbReference>
<keyword evidence="8" id="KW-1133">Transmembrane helix</keyword>
<dbReference type="Pfam" id="PF00512">
    <property type="entry name" value="HisKA"/>
    <property type="match status" value="1"/>
</dbReference>
<dbReference type="Gene3D" id="3.30.565.10">
    <property type="entry name" value="Histidine kinase-like ATPase, C-terminal domain"/>
    <property type="match status" value="1"/>
</dbReference>
<dbReference type="Pfam" id="PF02518">
    <property type="entry name" value="HATPase_c"/>
    <property type="match status" value="1"/>
</dbReference>
<protein>
    <recommendedName>
        <fullName evidence="3">histidine kinase</fullName>
        <ecNumber evidence="3">2.7.13.3</ecNumber>
    </recommendedName>
</protein>
<evidence type="ECO:0000256" key="4">
    <source>
        <dbReference type="ARBA" id="ARBA00022553"/>
    </source>
</evidence>